<dbReference type="GO" id="GO:0016020">
    <property type="term" value="C:membrane"/>
    <property type="evidence" value="ECO:0007669"/>
    <property type="project" value="UniProtKB-SubCell"/>
</dbReference>
<evidence type="ECO:0000313" key="7">
    <source>
        <dbReference type="RefSeq" id="XP_033784619.1"/>
    </source>
</evidence>
<reference evidence="7" key="1">
    <citation type="submission" date="2025-08" db="UniProtKB">
        <authorList>
            <consortium name="RefSeq"/>
        </authorList>
    </citation>
    <scope>IDENTIFICATION</scope>
</reference>
<organism evidence="6 7">
    <name type="scientific">Geotrypetes seraphini</name>
    <name type="common">Gaboon caecilian</name>
    <name type="synonym">Caecilia seraphini</name>
    <dbReference type="NCBI Taxonomy" id="260995"/>
    <lineage>
        <taxon>Eukaryota</taxon>
        <taxon>Metazoa</taxon>
        <taxon>Chordata</taxon>
        <taxon>Craniata</taxon>
        <taxon>Vertebrata</taxon>
        <taxon>Euteleostomi</taxon>
        <taxon>Amphibia</taxon>
        <taxon>Gymnophiona</taxon>
        <taxon>Geotrypetes</taxon>
    </lineage>
</organism>
<dbReference type="Proteomes" id="UP000515159">
    <property type="component" value="Chromosome 19"/>
</dbReference>
<dbReference type="GeneID" id="117352315"/>
<accession>A0A6P8PL26</accession>
<dbReference type="InParanoid" id="A0A6P8PL26"/>
<keyword evidence="4 5" id="KW-0472">Membrane</keyword>
<evidence type="ECO:0000256" key="1">
    <source>
        <dbReference type="ARBA" id="ARBA00004141"/>
    </source>
</evidence>
<keyword evidence="6" id="KW-1185">Reference proteome</keyword>
<evidence type="ECO:0000313" key="6">
    <source>
        <dbReference type="Proteomes" id="UP000515159"/>
    </source>
</evidence>
<feature type="transmembrane region" description="Helical" evidence="5">
    <location>
        <begin position="241"/>
        <end position="267"/>
    </location>
</feature>
<dbReference type="Pfam" id="PF00335">
    <property type="entry name" value="Tetraspanin"/>
    <property type="match status" value="1"/>
</dbReference>
<keyword evidence="3 5" id="KW-1133">Transmembrane helix</keyword>
<dbReference type="SUPFAM" id="SSF48652">
    <property type="entry name" value="Tetraspanin"/>
    <property type="match status" value="1"/>
</dbReference>
<evidence type="ECO:0000256" key="3">
    <source>
        <dbReference type="ARBA" id="ARBA00022989"/>
    </source>
</evidence>
<feature type="transmembrane region" description="Helical" evidence="5">
    <location>
        <begin position="100"/>
        <end position="124"/>
    </location>
</feature>
<dbReference type="CTD" id="10077"/>
<keyword evidence="2 5" id="KW-0812">Transmembrane</keyword>
<dbReference type="Gene3D" id="1.10.1450.10">
    <property type="entry name" value="Tetraspanin"/>
    <property type="match status" value="1"/>
</dbReference>
<evidence type="ECO:0000256" key="4">
    <source>
        <dbReference type="ARBA" id="ARBA00023136"/>
    </source>
</evidence>
<dbReference type="RefSeq" id="XP_033784619.1">
    <property type="nucleotide sequence ID" value="XM_033928728.1"/>
</dbReference>
<protein>
    <submittedName>
        <fullName evidence="7">Tetraspanin-32 isoform X1</fullName>
    </submittedName>
</protein>
<feature type="transmembrane region" description="Helical" evidence="5">
    <location>
        <begin position="130"/>
        <end position="151"/>
    </location>
</feature>
<sequence>MYSTAERSVSTLLSFLLAAPLGTCWRRVWKPRYLYSTYQREGPEAAHSERCLRCCFEGFGEELLGLAVSILTIVTRYANHFMVINGVTSETNAYRVIHRTVFFSGICLSAFLVLSALLSTAALVRESECLMAMGFLCFALVFCSLIQVMFWRQEHSTLVEDTILDVYDFVYDEVLRNISMIRRQELMSIHNAFQCCGKTSWFRHGKISEQEMCPDTLEGGEDCLQALEGFLKRHMSFISGLLLILLPFTVYGMVLTSFLFFSIHFGITWDRKGKYRLTQQ</sequence>
<dbReference type="FunCoup" id="A0A6P8PL26">
    <property type="interactions" value="12"/>
</dbReference>
<proteinExistence type="predicted"/>
<name>A0A6P8PL26_GEOSA</name>
<comment type="subcellular location">
    <subcellularLocation>
        <location evidence="1">Membrane</location>
        <topology evidence="1">Multi-pass membrane protein</topology>
    </subcellularLocation>
</comment>
<dbReference type="KEGG" id="gsh:117352315"/>
<dbReference type="AlphaFoldDB" id="A0A6P8PL26"/>
<dbReference type="InterPro" id="IPR008952">
    <property type="entry name" value="Tetraspanin_EC2_sf"/>
</dbReference>
<dbReference type="OrthoDB" id="9886271at2759"/>
<evidence type="ECO:0000256" key="5">
    <source>
        <dbReference type="SAM" id="Phobius"/>
    </source>
</evidence>
<gene>
    <name evidence="7" type="primary">TSPAN32</name>
</gene>
<dbReference type="InterPro" id="IPR018499">
    <property type="entry name" value="Tetraspanin/Peripherin"/>
</dbReference>
<evidence type="ECO:0000256" key="2">
    <source>
        <dbReference type="ARBA" id="ARBA00022692"/>
    </source>
</evidence>